<evidence type="ECO:0000256" key="1">
    <source>
        <dbReference type="ARBA" id="ARBA00008894"/>
    </source>
</evidence>
<comment type="similarity">
    <text evidence="1">Belongs to the disease resistance NB-LRR family.</text>
</comment>
<dbReference type="Pfam" id="PF03107">
    <property type="entry name" value="C1_2"/>
    <property type="match status" value="1"/>
</dbReference>
<evidence type="ECO:0000259" key="6">
    <source>
        <dbReference type="Pfam" id="PF03107"/>
    </source>
</evidence>
<evidence type="ECO:0000256" key="2">
    <source>
        <dbReference type="ARBA" id="ARBA00022737"/>
    </source>
</evidence>
<reference evidence="8" key="1">
    <citation type="journal article" date="2023" name="Science">
        <title>Elucidation of the pathway for biosynthesis of saponin adjuvants from the soapbark tree.</title>
        <authorList>
            <person name="Reed J."/>
            <person name="Orme A."/>
            <person name="El-Demerdash A."/>
            <person name="Owen C."/>
            <person name="Martin L.B.B."/>
            <person name="Misra R.C."/>
            <person name="Kikuchi S."/>
            <person name="Rejzek M."/>
            <person name="Martin A.C."/>
            <person name="Harkess A."/>
            <person name="Leebens-Mack J."/>
            <person name="Louveau T."/>
            <person name="Stephenson M.J."/>
            <person name="Osbourn A."/>
        </authorList>
    </citation>
    <scope>NUCLEOTIDE SEQUENCE</scope>
    <source>
        <strain evidence="8">S10</strain>
    </source>
</reference>
<dbReference type="InterPro" id="IPR032675">
    <property type="entry name" value="LRR_dom_sf"/>
</dbReference>
<keyword evidence="4" id="KW-0175">Coiled coil</keyword>
<dbReference type="SUPFAM" id="SSF52047">
    <property type="entry name" value="RNI-like"/>
    <property type="match status" value="1"/>
</dbReference>
<protein>
    <submittedName>
        <fullName evidence="8">Disease resistance protein</fullName>
    </submittedName>
</protein>
<comment type="caution">
    <text evidence="8">The sequence shown here is derived from an EMBL/GenBank/DDBJ whole genome shotgun (WGS) entry which is preliminary data.</text>
</comment>
<dbReference type="Gene3D" id="3.40.50.300">
    <property type="entry name" value="P-loop containing nucleotide triphosphate hydrolases"/>
    <property type="match status" value="1"/>
</dbReference>
<dbReference type="PRINTS" id="PR00364">
    <property type="entry name" value="DISEASERSIST"/>
</dbReference>
<feature type="domain" description="DC1" evidence="6">
    <location>
        <begin position="735"/>
        <end position="778"/>
    </location>
</feature>
<organism evidence="8 9">
    <name type="scientific">Quillaja saponaria</name>
    <name type="common">Soap bark tree</name>
    <dbReference type="NCBI Taxonomy" id="32244"/>
    <lineage>
        <taxon>Eukaryota</taxon>
        <taxon>Viridiplantae</taxon>
        <taxon>Streptophyta</taxon>
        <taxon>Embryophyta</taxon>
        <taxon>Tracheophyta</taxon>
        <taxon>Spermatophyta</taxon>
        <taxon>Magnoliopsida</taxon>
        <taxon>eudicotyledons</taxon>
        <taxon>Gunneridae</taxon>
        <taxon>Pentapetalae</taxon>
        <taxon>rosids</taxon>
        <taxon>fabids</taxon>
        <taxon>Fabales</taxon>
        <taxon>Quillajaceae</taxon>
        <taxon>Quillaja</taxon>
    </lineage>
</organism>
<evidence type="ECO:0000256" key="3">
    <source>
        <dbReference type="ARBA" id="ARBA00022821"/>
    </source>
</evidence>
<evidence type="ECO:0000313" key="8">
    <source>
        <dbReference type="EMBL" id="KAJ7954374.1"/>
    </source>
</evidence>
<dbReference type="SUPFAM" id="SSF57889">
    <property type="entry name" value="Cysteine-rich domain"/>
    <property type="match status" value="1"/>
</dbReference>
<dbReference type="EMBL" id="JARAOO010000010">
    <property type="protein sequence ID" value="KAJ7954374.1"/>
    <property type="molecule type" value="Genomic_DNA"/>
</dbReference>
<keyword evidence="9" id="KW-1185">Reference proteome</keyword>
<proteinExistence type="inferred from homology"/>
<dbReference type="InterPro" id="IPR057135">
    <property type="entry name" value="At4g27190-like_LRR"/>
</dbReference>
<keyword evidence="2" id="KW-0677">Repeat</keyword>
<dbReference type="InterPro" id="IPR004146">
    <property type="entry name" value="DC1"/>
</dbReference>
<name>A0AAD7PGS9_QUISA</name>
<dbReference type="InterPro" id="IPR002182">
    <property type="entry name" value="NB-ARC"/>
</dbReference>
<dbReference type="InterPro" id="IPR050905">
    <property type="entry name" value="Plant_NBS-LRR"/>
</dbReference>
<dbReference type="GO" id="GO:0043531">
    <property type="term" value="F:ADP binding"/>
    <property type="evidence" value="ECO:0007669"/>
    <property type="project" value="InterPro"/>
</dbReference>
<keyword evidence="3" id="KW-0611">Plant defense</keyword>
<dbReference type="Pfam" id="PF23247">
    <property type="entry name" value="LRR_RPS2"/>
    <property type="match status" value="1"/>
</dbReference>
<evidence type="ECO:0000259" key="5">
    <source>
        <dbReference type="Pfam" id="PF00931"/>
    </source>
</evidence>
<dbReference type="AlphaFoldDB" id="A0AAD7PGS9"/>
<gene>
    <name evidence="8" type="ORF">O6P43_025962</name>
</gene>
<dbReference type="KEGG" id="qsa:O6P43_025962"/>
<dbReference type="Proteomes" id="UP001163823">
    <property type="component" value="Chromosome 10"/>
</dbReference>
<feature type="coiled-coil region" evidence="4">
    <location>
        <begin position="78"/>
        <end position="112"/>
    </location>
</feature>
<dbReference type="Gene3D" id="3.80.10.10">
    <property type="entry name" value="Ribonuclease Inhibitor"/>
    <property type="match status" value="1"/>
</dbReference>
<sequence>MQDQKFLALESRMDTMDARFAGIDASLAELKEGNKEIKNSYDVRFQAIMDVISSLALKVSPAEGKDQVAPIGRQLGYLIFYKSNVDNLKTQVQRLENTKDRVQRDVDAAKRNGQKIHTDVQSWLSKVNELIEEAGKLYEEEGRATMGCYSTGSCPNVLSRHQVSRKSTKLLLEVTKNQLRIFSSVSYNPPPPPLPLTVTLVTKDFKAVDSKTKILTDIMEKLKDASIQTIGVCGFGGVGKTTLAKQVAKEVEESKMFGRVVMVTVTVNPDVRRIQGEIADALGLRFDQETEVGRSNRLWQRINQENSILIIIDDIWGGFELERIGVLQGDGLKGSKLLLTSRNYDVLNREMGIQVGFRVAKALKDEGLFVWKNALKQLEMFDKEGMHEKVYSALELSYNHLKGQEIKSLFLLIALHGQRSVNHSEVAEIHDLVRDAGSSIAKKDQLFSIDFESESKEWPRKDILENFHGLFLSVRHQDELPERLECPQLQVSFPNLETLILSGMERTIWDHQISPNSFFKLKWLEVTNCQKLVTIFPSNLVKNFQNLETLEVKNCTSVKEILGFQELCDGKTLAGGIPFQNLHTLEIDSCDGLINLVTLKSTLVQLQKLSIKNCEMIEVIISSSDHQGQNVEDDEIAFPRLKSLELFNLPNLKSFCSQKSTLQFSSLKQVIVSMCPKMEMFSPFVVDAPLFKGVTSHELDDQILWKGNLNSTIKQMFMEMLEEMAKGFPSTVNHPLHEKHQLLLARRRYGCNGCGASAGYGWSYVCGRCDFDLHPNCALEGNNKAINEAGYQEVKVVQR</sequence>
<dbReference type="InterPro" id="IPR027417">
    <property type="entry name" value="P-loop_NTPase"/>
</dbReference>
<evidence type="ECO:0000256" key="4">
    <source>
        <dbReference type="SAM" id="Coils"/>
    </source>
</evidence>
<feature type="domain" description="Disease resistance protein At4g27190-like leucine-rich repeats" evidence="7">
    <location>
        <begin position="565"/>
        <end position="685"/>
    </location>
</feature>
<dbReference type="SUPFAM" id="SSF52540">
    <property type="entry name" value="P-loop containing nucleoside triphosphate hydrolases"/>
    <property type="match status" value="1"/>
</dbReference>
<evidence type="ECO:0000313" key="9">
    <source>
        <dbReference type="Proteomes" id="UP001163823"/>
    </source>
</evidence>
<evidence type="ECO:0000259" key="7">
    <source>
        <dbReference type="Pfam" id="PF23247"/>
    </source>
</evidence>
<accession>A0AAD7PGS9</accession>
<dbReference type="PANTHER" id="PTHR33463">
    <property type="entry name" value="NB-ARC DOMAIN-CONTAINING PROTEIN-RELATED"/>
    <property type="match status" value="1"/>
</dbReference>
<dbReference type="InterPro" id="IPR046349">
    <property type="entry name" value="C1-like_sf"/>
</dbReference>
<dbReference type="Pfam" id="PF00931">
    <property type="entry name" value="NB-ARC"/>
    <property type="match status" value="1"/>
</dbReference>
<dbReference type="PANTHER" id="PTHR33463:SF203">
    <property type="entry name" value="AAA+ ATPASE DOMAIN-CONTAINING PROTEIN"/>
    <property type="match status" value="1"/>
</dbReference>
<feature type="domain" description="NB-ARC" evidence="5">
    <location>
        <begin position="214"/>
        <end position="368"/>
    </location>
</feature>